<evidence type="ECO:0000256" key="10">
    <source>
        <dbReference type="RuleBase" id="RU361274"/>
    </source>
</evidence>
<comment type="catalytic activity">
    <reaction evidence="9">
        <text>S-methyl-5'-thioadenosine + phosphate = 5-(methylsulfanyl)-alpha-D-ribose 1-phosphate + adenine</text>
        <dbReference type="Rhea" id="RHEA:11852"/>
        <dbReference type="ChEBI" id="CHEBI:16708"/>
        <dbReference type="ChEBI" id="CHEBI:17509"/>
        <dbReference type="ChEBI" id="CHEBI:43474"/>
        <dbReference type="ChEBI" id="CHEBI:58533"/>
        <dbReference type="EC" id="2.4.2.28"/>
    </reaction>
    <physiologicalReaction direction="left-to-right" evidence="9">
        <dbReference type="Rhea" id="RHEA:11853"/>
    </physiologicalReaction>
</comment>
<dbReference type="CDD" id="cd16833">
    <property type="entry name" value="YfiH"/>
    <property type="match status" value="1"/>
</dbReference>
<gene>
    <name evidence="11" type="primary">pgeF</name>
    <name evidence="11" type="ORF">V1479_17790</name>
</gene>
<evidence type="ECO:0000313" key="12">
    <source>
        <dbReference type="Proteomes" id="UP001559025"/>
    </source>
</evidence>
<dbReference type="PANTHER" id="PTHR30616">
    <property type="entry name" value="UNCHARACTERIZED PROTEIN YFIH"/>
    <property type="match status" value="1"/>
</dbReference>
<dbReference type="Proteomes" id="UP001559025">
    <property type="component" value="Unassembled WGS sequence"/>
</dbReference>
<evidence type="ECO:0000256" key="2">
    <source>
        <dbReference type="ARBA" id="ARBA00007353"/>
    </source>
</evidence>
<keyword evidence="3" id="KW-0808">Transferase</keyword>
<comment type="catalytic activity">
    <reaction evidence="8">
        <text>adenosine + phosphate = alpha-D-ribose 1-phosphate + adenine</text>
        <dbReference type="Rhea" id="RHEA:27642"/>
        <dbReference type="ChEBI" id="CHEBI:16335"/>
        <dbReference type="ChEBI" id="CHEBI:16708"/>
        <dbReference type="ChEBI" id="CHEBI:43474"/>
        <dbReference type="ChEBI" id="CHEBI:57720"/>
        <dbReference type="EC" id="2.4.2.1"/>
    </reaction>
    <physiologicalReaction direction="left-to-right" evidence="8">
        <dbReference type="Rhea" id="RHEA:27643"/>
    </physiologicalReaction>
</comment>
<name>A0ABV3WWX1_9HYPH</name>
<comment type="caution">
    <text evidence="11">The sequence shown here is derived from an EMBL/GenBank/DDBJ whole genome shotgun (WGS) entry which is preliminary data.</text>
</comment>
<comment type="similarity">
    <text evidence="2 10">Belongs to the purine nucleoside phosphorylase YfiH/LACC1 family.</text>
</comment>
<dbReference type="SUPFAM" id="SSF64438">
    <property type="entry name" value="CNF1/YfiH-like putative cysteine hydrolases"/>
    <property type="match status" value="1"/>
</dbReference>
<dbReference type="RefSeq" id="WP_368804126.1">
    <property type="nucleotide sequence ID" value="NZ_JAZHFV010000006.1"/>
</dbReference>
<evidence type="ECO:0000313" key="11">
    <source>
        <dbReference type="EMBL" id="MEX4009168.1"/>
    </source>
</evidence>
<keyword evidence="4" id="KW-0479">Metal-binding</keyword>
<dbReference type="NCBIfam" id="TIGR00726">
    <property type="entry name" value="peptidoglycan editing factor PgeF"/>
    <property type="match status" value="1"/>
</dbReference>
<evidence type="ECO:0000256" key="6">
    <source>
        <dbReference type="ARBA" id="ARBA00022833"/>
    </source>
</evidence>
<dbReference type="Pfam" id="PF02578">
    <property type="entry name" value="Cu-oxidase_4"/>
    <property type="match status" value="1"/>
</dbReference>
<keyword evidence="12" id="KW-1185">Reference proteome</keyword>
<dbReference type="Gene3D" id="3.60.140.10">
    <property type="entry name" value="CNF1/YfiH-like putative cysteine hydrolases"/>
    <property type="match status" value="1"/>
</dbReference>
<comment type="catalytic activity">
    <reaction evidence="1">
        <text>inosine + phosphate = alpha-D-ribose 1-phosphate + hypoxanthine</text>
        <dbReference type="Rhea" id="RHEA:27646"/>
        <dbReference type="ChEBI" id="CHEBI:17368"/>
        <dbReference type="ChEBI" id="CHEBI:17596"/>
        <dbReference type="ChEBI" id="CHEBI:43474"/>
        <dbReference type="ChEBI" id="CHEBI:57720"/>
        <dbReference type="EC" id="2.4.2.1"/>
    </reaction>
    <physiologicalReaction direction="left-to-right" evidence="1">
        <dbReference type="Rhea" id="RHEA:27647"/>
    </physiologicalReaction>
</comment>
<evidence type="ECO:0000256" key="3">
    <source>
        <dbReference type="ARBA" id="ARBA00022679"/>
    </source>
</evidence>
<protein>
    <recommendedName>
        <fullName evidence="10">Purine nucleoside phosphorylase</fullName>
    </recommendedName>
</protein>
<evidence type="ECO:0000256" key="8">
    <source>
        <dbReference type="ARBA" id="ARBA00048968"/>
    </source>
</evidence>
<organism evidence="11 12">
    <name type="scientific">Neoaquamicrobium sediminum</name>
    <dbReference type="NCBI Taxonomy" id="1849104"/>
    <lineage>
        <taxon>Bacteria</taxon>
        <taxon>Pseudomonadati</taxon>
        <taxon>Pseudomonadota</taxon>
        <taxon>Alphaproteobacteria</taxon>
        <taxon>Hyphomicrobiales</taxon>
        <taxon>Phyllobacteriaceae</taxon>
        <taxon>Neoaquamicrobium</taxon>
    </lineage>
</organism>
<accession>A0ABV3WWX1</accession>
<evidence type="ECO:0000256" key="5">
    <source>
        <dbReference type="ARBA" id="ARBA00022801"/>
    </source>
</evidence>
<reference evidence="11 12" key="1">
    <citation type="submission" date="2024-01" db="EMBL/GenBank/DDBJ databases">
        <title>New evidence supports the origin of RcGTA from prophage.</title>
        <authorList>
            <person name="Xu Y."/>
            <person name="Liu B."/>
            <person name="Chen F."/>
        </authorList>
    </citation>
    <scope>NUCLEOTIDE SEQUENCE [LARGE SCALE GENOMIC DNA]</scope>
    <source>
        <strain evidence="11 12">CBW1107-2</strain>
    </source>
</reference>
<keyword evidence="6" id="KW-0862">Zinc</keyword>
<keyword evidence="5" id="KW-0378">Hydrolase</keyword>
<evidence type="ECO:0000256" key="7">
    <source>
        <dbReference type="ARBA" id="ARBA00047989"/>
    </source>
</evidence>
<dbReference type="InterPro" id="IPR038371">
    <property type="entry name" value="Cu_polyphenol_OxRdtase_sf"/>
</dbReference>
<evidence type="ECO:0000256" key="1">
    <source>
        <dbReference type="ARBA" id="ARBA00000553"/>
    </source>
</evidence>
<dbReference type="EMBL" id="JAZHFV010000006">
    <property type="protein sequence ID" value="MEX4009168.1"/>
    <property type="molecule type" value="Genomic_DNA"/>
</dbReference>
<evidence type="ECO:0000256" key="9">
    <source>
        <dbReference type="ARBA" id="ARBA00049893"/>
    </source>
</evidence>
<dbReference type="InterPro" id="IPR011324">
    <property type="entry name" value="Cytotoxic_necrot_fac-like_cat"/>
</dbReference>
<proteinExistence type="inferred from homology"/>
<comment type="catalytic activity">
    <reaction evidence="7">
        <text>adenosine + H2O + H(+) = inosine + NH4(+)</text>
        <dbReference type="Rhea" id="RHEA:24408"/>
        <dbReference type="ChEBI" id="CHEBI:15377"/>
        <dbReference type="ChEBI" id="CHEBI:15378"/>
        <dbReference type="ChEBI" id="CHEBI:16335"/>
        <dbReference type="ChEBI" id="CHEBI:17596"/>
        <dbReference type="ChEBI" id="CHEBI:28938"/>
        <dbReference type="EC" id="3.5.4.4"/>
    </reaction>
    <physiologicalReaction direction="left-to-right" evidence="7">
        <dbReference type="Rhea" id="RHEA:24409"/>
    </physiologicalReaction>
</comment>
<dbReference type="PANTHER" id="PTHR30616:SF2">
    <property type="entry name" value="PURINE NUCLEOSIDE PHOSPHORYLASE LACC1"/>
    <property type="match status" value="1"/>
</dbReference>
<sequence length="264" mass="28436">MLETVRPDPIRSPVLERFAQSGVRHGFFTRAGGVSDGIYKGLNAGVGSQDSAESVTENRRRVAAWMGVGADRLLTLYQVHSPDALVVREPFGLPRPKADAMVTDRPGIALGVLAADCGPVLYADSEAGVIGAAHAGWKGALTGVLESTIEAMEGLGAKRERIAAVLGPSIGPENYEVGPEFVQRFVEADPANQDYFTPSKQAGHAMFDLNRYTVERLLRAGVAASAIGRCTYADEASFFSYRRATHRKEPDYGRQISAIVLEDR</sequence>
<evidence type="ECO:0000256" key="4">
    <source>
        <dbReference type="ARBA" id="ARBA00022723"/>
    </source>
</evidence>
<dbReference type="InterPro" id="IPR003730">
    <property type="entry name" value="Cu_polyphenol_OxRdtase"/>
</dbReference>